<gene>
    <name evidence="1" type="ORF">PROFUN_11050</name>
</gene>
<protein>
    <submittedName>
        <fullName evidence="1">Uncharacterized protein</fullName>
    </submittedName>
</protein>
<name>A0A2P6NBQ1_9EUKA</name>
<reference evidence="1 2" key="1">
    <citation type="journal article" date="2018" name="Genome Biol. Evol.">
        <title>Multiple Roots of Fruiting Body Formation in Amoebozoa.</title>
        <authorList>
            <person name="Hillmann F."/>
            <person name="Forbes G."/>
            <person name="Novohradska S."/>
            <person name="Ferling I."/>
            <person name="Riege K."/>
            <person name="Groth M."/>
            <person name="Westermann M."/>
            <person name="Marz M."/>
            <person name="Spaller T."/>
            <person name="Winckler T."/>
            <person name="Schaap P."/>
            <person name="Glockner G."/>
        </authorList>
    </citation>
    <scope>NUCLEOTIDE SEQUENCE [LARGE SCALE GENOMIC DNA]</scope>
    <source>
        <strain evidence="1 2">Jena</strain>
    </source>
</reference>
<comment type="caution">
    <text evidence="1">The sequence shown here is derived from an EMBL/GenBank/DDBJ whole genome shotgun (WGS) entry which is preliminary data.</text>
</comment>
<keyword evidence="2" id="KW-1185">Reference proteome</keyword>
<evidence type="ECO:0000313" key="1">
    <source>
        <dbReference type="EMBL" id="PRP81363.1"/>
    </source>
</evidence>
<evidence type="ECO:0000313" key="2">
    <source>
        <dbReference type="Proteomes" id="UP000241769"/>
    </source>
</evidence>
<dbReference type="AlphaFoldDB" id="A0A2P6NBQ1"/>
<organism evidence="1 2">
    <name type="scientific">Planoprotostelium fungivorum</name>
    <dbReference type="NCBI Taxonomy" id="1890364"/>
    <lineage>
        <taxon>Eukaryota</taxon>
        <taxon>Amoebozoa</taxon>
        <taxon>Evosea</taxon>
        <taxon>Variosea</taxon>
        <taxon>Cavosteliida</taxon>
        <taxon>Cavosteliaceae</taxon>
        <taxon>Planoprotostelium</taxon>
    </lineage>
</organism>
<dbReference type="InParanoid" id="A0A2P6NBQ1"/>
<dbReference type="Proteomes" id="UP000241769">
    <property type="component" value="Unassembled WGS sequence"/>
</dbReference>
<sequence>MSVSLRRVHNDVMTVGKLSRDYDQMCAHELFAIMSSSDRHYKCVKLVLQDKRMDPLCLYQRCWTVTTTYLDSFAWHRVSLCEGREVVFHTSWFNRHAQPKSCLSYQTRGSLLGLFNMWNTR</sequence>
<dbReference type="EMBL" id="MDYQ01000127">
    <property type="protein sequence ID" value="PRP81363.1"/>
    <property type="molecule type" value="Genomic_DNA"/>
</dbReference>
<proteinExistence type="predicted"/>
<accession>A0A2P6NBQ1</accession>